<gene>
    <name evidence="1" type="ORF">ALO94_04388</name>
</gene>
<proteinExistence type="predicted"/>
<dbReference type="Proteomes" id="UP000050384">
    <property type="component" value="Unassembled WGS sequence"/>
</dbReference>
<protein>
    <submittedName>
        <fullName evidence="1">Uncharacterized protein</fullName>
    </submittedName>
</protein>
<dbReference type="PATRIC" id="fig|264459.3.peg.6828"/>
<reference evidence="1 2" key="1">
    <citation type="submission" date="2015-09" db="EMBL/GenBank/DDBJ databases">
        <title>Genome announcement of multiple Pseudomonas syringae strains.</title>
        <authorList>
            <person name="Thakur S."/>
            <person name="Wang P.W."/>
            <person name="Gong Y."/>
            <person name="Weir B.S."/>
            <person name="Guttman D.S."/>
        </authorList>
    </citation>
    <scope>NUCLEOTIDE SEQUENCE [LARGE SCALE GENOMIC DNA]</scope>
    <source>
        <strain evidence="1 2">ICMP16929</strain>
    </source>
</reference>
<comment type="caution">
    <text evidence="1">The sequence shown here is derived from an EMBL/GenBank/DDBJ whole genome shotgun (WGS) entry which is preliminary data.</text>
</comment>
<organism evidence="1 2">
    <name type="scientific">Pseudomonas syringae pv. spinaceae</name>
    <dbReference type="NCBI Taxonomy" id="264459"/>
    <lineage>
        <taxon>Bacteria</taxon>
        <taxon>Pseudomonadati</taxon>
        <taxon>Pseudomonadota</taxon>
        <taxon>Gammaproteobacteria</taxon>
        <taxon>Pseudomonadales</taxon>
        <taxon>Pseudomonadaceae</taxon>
        <taxon>Pseudomonas</taxon>
        <taxon>Pseudomonas syringae</taxon>
    </lineage>
</organism>
<evidence type="ECO:0000313" key="2">
    <source>
        <dbReference type="Proteomes" id="UP000050384"/>
    </source>
</evidence>
<sequence>MLERRDLTGFVIAVKGLMDVSVQDRLLRSPRLSIDASTALWLGHLIEVTYGVDCETIFP</sequence>
<dbReference type="EMBL" id="LJRI01001046">
    <property type="protein sequence ID" value="KPY78112.1"/>
    <property type="molecule type" value="Genomic_DNA"/>
</dbReference>
<evidence type="ECO:0000313" key="1">
    <source>
        <dbReference type="EMBL" id="KPY78112.1"/>
    </source>
</evidence>
<accession>A0A0N8T0T8</accession>
<name>A0A0N8T0T8_PSESX</name>
<dbReference type="AlphaFoldDB" id="A0A0N8T0T8"/>